<feature type="compositionally biased region" description="Pro residues" evidence="5">
    <location>
        <begin position="8"/>
        <end position="27"/>
    </location>
</feature>
<dbReference type="EMBL" id="ASSJ01000049">
    <property type="protein sequence ID" value="ERN41401.1"/>
    <property type="molecule type" value="Genomic_DNA"/>
</dbReference>
<feature type="domain" description="RDD" evidence="7">
    <location>
        <begin position="334"/>
        <end position="475"/>
    </location>
</feature>
<evidence type="ECO:0000313" key="9">
    <source>
        <dbReference type="Proteomes" id="UP000016960"/>
    </source>
</evidence>
<evidence type="ECO:0000256" key="3">
    <source>
        <dbReference type="ARBA" id="ARBA00022989"/>
    </source>
</evidence>
<evidence type="ECO:0000256" key="5">
    <source>
        <dbReference type="SAM" id="MobiDB-lite"/>
    </source>
</evidence>
<evidence type="ECO:0000256" key="2">
    <source>
        <dbReference type="ARBA" id="ARBA00022692"/>
    </source>
</evidence>
<proteinExistence type="predicted"/>
<dbReference type="RefSeq" id="WP_022606932.1">
    <property type="nucleotide sequence ID" value="NZ_ASSJ01000049.1"/>
</dbReference>
<dbReference type="eggNOG" id="COG1714">
    <property type="taxonomic scope" value="Bacteria"/>
</dbReference>
<gene>
    <name evidence="8" type="ORF">KR51_00019700</name>
</gene>
<comment type="subcellular location">
    <subcellularLocation>
        <location evidence="1">Membrane</location>
        <topology evidence="1">Multi-pass membrane protein</topology>
    </subcellularLocation>
</comment>
<sequence length="587" mass="64378">MTAEANSSPPPVPSRTAPPPVPPPEVAPPAASNGAFIEPLSIGDTASAAVRLYRRQFRTLFLMAVAAHLWLFVPVYGWAKFFVWSGAIARLVYNTAAGRPETWKTALRRVQSRKWGLLVVGTVVTATTIGLSFAALLALLGGVGVLTLFVGGMMGSLDGVIIGTAGSLLVLMTLTLVMGWISSRLVLVDIPLAVATQTNWRQSLARGWQVTGNAVWRVQAVVAVVALVLQPISFALLTLQSVLPLVSDAMLPGAEIESNSIFEMSWFVLGGSLLLPLVQGMRALLYYDLTRRRDGFDLNLDASAIAATSDSAPSPLLAPIELATPESIDLEFELAGIGRRACALAIDYLLWLLLLTFLILGWALASERITELLSHFVDDEFRLYPWLIAIQLLLGFAFYVGYFVSFETLDRGQTPGKRILGIRVIRDDGRPVRLPQAALRSLLRPLDDVLLSGLVGELFIVLTEREKRIGDWLAGTLVIRQERPSSDRRRIQLAPESQAIASHLVETAAIARLGPQDFAIIRTYLQRRKTLDPHARVARCRALAKQLCDRLGLDDLPENVSPQMFLEGVYRACQQQLPLRLQLQCRL</sequence>
<dbReference type="PANTHER" id="PTHR38480">
    <property type="entry name" value="SLR0254 PROTEIN"/>
    <property type="match status" value="1"/>
</dbReference>
<keyword evidence="2 6" id="KW-0812">Transmembrane</keyword>
<feature type="transmembrane region" description="Helical" evidence="6">
    <location>
        <begin position="57"/>
        <end position="75"/>
    </location>
</feature>
<dbReference type="InParanoid" id="U5DIA4"/>
<feature type="region of interest" description="Disordered" evidence="5">
    <location>
        <begin position="1"/>
        <end position="28"/>
    </location>
</feature>
<feature type="transmembrane region" description="Helical" evidence="6">
    <location>
        <begin position="266"/>
        <end position="285"/>
    </location>
</feature>
<name>U5DIA4_9CHRO</name>
<organism evidence="8 9">
    <name type="scientific">Rubidibacter lacunae KORDI 51-2</name>
    <dbReference type="NCBI Taxonomy" id="582515"/>
    <lineage>
        <taxon>Bacteria</taxon>
        <taxon>Bacillati</taxon>
        <taxon>Cyanobacteriota</taxon>
        <taxon>Cyanophyceae</taxon>
        <taxon>Oscillatoriophycideae</taxon>
        <taxon>Chroococcales</taxon>
        <taxon>Aphanothecaceae</taxon>
        <taxon>Rubidibacter</taxon>
    </lineage>
</organism>
<dbReference type="STRING" id="582515.KR51_00019700"/>
<keyword evidence="3 6" id="KW-1133">Transmembrane helix</keyword>
<evidence type="ECO:0000313" key="8">
    <source>
        <dbReference type="EMBL" id="ERN41401.1"/>
    </source>
</evidence>
<accession>U5DIA4</accession>
<feature type="transmembrane region" description="Helical" evidence="6">
    <location>
        <begin position="341"/>
        <end position="363"/>
    </location>
</feature>
<keyword evidence="9" id="KW-1185">Reference proteome</keyword>
<dbReference type="AlphaFoldDB" id="U5DIA4"/>
<reference evidence="8 9" key="1">
    <citation type="submission" date="2013-05" db="EMBL/GenBank/DDBJ databases">
        <title>Draft genome sequence of Rubidibacter lacunae KORDI 51-2.</title>
        <authorList>
            <person name="Choi D.H."/>
            <person name="Noh J.H."/>
            <person name="Kwon K.-K."/>
            <person name="Lee J.-H."/>
            <person name="Ryu J.-Y."/>
        </authorList>
    </citation>
    <scope>NUCLEOTIDE SEQUENCE [LARGE SCALE GENOMIC DNA]</scope>
    <source>
        <strain evidence="8 9">KORDI 51-2</strain>
    </source>
</reference>
<feature type="transmembrane region" description="Helical" evidence="6">
    <location>
        <begin position="160"/>
        <end position="181"/>
    </location>
</feature>
<evidence type="ECO:0000256" key="1">
    <source>
        <dbReference type="ARBA" id="ARBA00004141"/>
    </source>
</evidence>
<dbReference type="InterPro" id="IPR010432">
    <property type="entry name" value="RDD"/>
</dbReference>
<dbReference type="GO" id="GO:0016020">
    <property type="term" value="C:membrane"/>
    <property type="evidence" value="ECO:0007669"/>
    <property type="project" value="UniProtKB-SubCell"/>
</dbReference>
<dbReference type="PANTHER" id="PTHR38480:SF1">
    <property type="entry name" value="SLR0254 PROTEIN"/>
    <property type="match status" value="1"/>
</dbReference>
<keyword evidence="4 6" id="KW-0472">Membrane</keyword>
<evidence type="ECO:0000256" key="4">
    <source>
        <dbReference type="ARBA" id="ARBA00023136"/>
    </source>
</evidence>
<dbReference type="Proteomes" id="UP000016960">
    <property type="component" value="Unassembled WGS sequence"/>
</dbReference>
<feature type="transmembrane region" description="Helical" evidence="6">
    <location>
        <begin position="117"/>
        <end position="140"/>
    </location>
</feature>
<evidence type="ECO:0000256" key="6">
    <source>
        <dbReference type="SAM" id="Phobius"/>
    </source>
</evidence>
<feature type="transmembrane region" description="Helical" evidence="6">
    <location>
        <begin position="383"/>
        <end position="404"/>
    </location>
</feature>
<evidence type="ECO:0000259" key="7">
    <source>
        <dbReference type="Pfam" id="PF06271"/>
    </source>
</evidence>
<protein>
    <submittedName>
        <fullName evidence="8">Putative membrane protein</fullName>
    </submittedName>
</protein>
<feature type="transmembrane region" description="Helical" evidence="6">
    <location>
        <begin position="220"/>
        <end position="246"/>
    </location>
</feature>
<comment type="caution">
    <text evidence="8">The sequence shown here is derived from an EMBL/GenBank/DDBJ whole genome shotgun (WGS) entry which is preliminary data.</text>
</comment>
<dbReference type="Pfam" id="PF06271">
    <property type="entry name" value="RDD"/>
    <property type="match status" value="1"/>
</dbReference>